<evidence type="ECO:0000313" key="2">
    <source>
        <dbReference type="Proteomes" id="UP001221150"/>
    </source>
</evidence>
<evidence type="ECO:0000313" key="1">
    <source>
        <dbReference type="EMBL" id="MDF3300158.1"/>
    </source>
</evidence>
<reference evidence="1 2" key="1">
    <citation type="submission" date="2023-03" db="EMBL/GenBank/DDBJ databases">
        <title>Draft genome sequence of Streptomyces sp. K1PA1 isolated from peat swamp forest in Thailand.</title>
        <authorList>
            <person name="Klaysubun C."/>
            <person name="Duangmal K."/>
        </authorList>
    </citation>
    <scope>NUCLEOTIDE SEQUENCE [LARGE SCALE GENOMIC DNA]</scope>
    <source>
        <strain evidence="1 2">K1PA1</strain>
    </source>
</reference>
<dbReference type="EMBL" id="JARJBB010000007">
    <property type="protein sequence ID" value="MDF3300158.1"/>
    <property type="molecule type" value="Genomic_DNA"/>
</dbReference>
<comment type="caution">
    <text evidence="1">The sequence shown here is derived from an EMBL/GenBank/DDBJ whole genome shotgun (WGS) entry which is preliminary data.</text>
</comment>
<gene>
    <name evidence="1" type="ORF">P3H78_16320</name>
</gene>
<name>A0ABT6A692_9ACTN</name>
<keyword evidence="2" id="KW-1185">Reference proteome</keyword>
<sequence>MIQHPIVCLADTERRQPTGGLQEMSWHQFEQVNDHGRILFSDDPALRLERVLMVLDTAEGTVTLDHMQTRHMPTALFEFRRAVGVGDFGFVMPRGASRDDMPEEPQTEGAILFGMRRLSPEFSDLRLIPGWELHEIPDEQPKLDRCLGYTYSRLELRTPDGEIYSRTWVAHDPEWAAAALRHGYVVCLCGVELGIRAPYAMTEAQHTASMRYEAFRRGCAVGLTAGGFVAYVDHR</sequence>
<protein>
    <submittedName>
        <fullName evidence="1">Uncharacterized protein</fullName>
    </submittedName>
</protein>
<dbReference type="RefSeq" id="WP_276109711.1">
    <property type="nucleotide sequence ID" value="NZ_JARJBB010000007.1"/>
</dbReference>
<dbReference type="Proteomes" id="UP001221150">
    <property type="component" value="Unassembled WGS sequence"/>
</dbReference>
<proteinExistence type="predicted"/>
<accession>A0ABT6A692</accession>
<organism evidence="1 2">
    <name type="scientific">Streptomyces tropicalis</name>
    <dbReference type="NCBI Taxonomy" id="3034234"/>
    <lineage>
        <taxon>Bacteria</taxon>
        <taxon>Bacillati</taxon>
        <taxon>Actinomycetota</taxon>
        <taxon>Actinomycetes</taxon>
        <taxon>Kitasatosporales</taxon>
        <taxon>Streptomycetaceae</taxon>
        <taxon>Streptomyces</taxon>
    </lineage>
</organism>